<feature type="domain" description="Glutaredoxin" evidence="4">
    <location>
        <begin position="105"/>
        <end position="170"/>
    </location>
</feature>
<dbReference type="EMBL" id="FN648372">
    <property type="protein sequence ID" value="CBN79299.1"/>
    <property type="molecule type" value="Genomic_DNA"/>
</dbReference>
<evidence type="ECO:0000256" key="1">
    <source>
        <dbReference type="ARBA" id="ARBA00023157"/>
    </source>
</evidence>
<keyword evidence="5" id="KW-0560">Oxidoreductase</keyword>
<keyword evidence="1" id="KW-1015">Disulfide bond</keyword>
<dbReference type="PROSITE" id="PS51354">
    <property type="entry name" value="GLUTAREDOXIN_2"/>
    <property type="match status" value="1"/>
</dbReference>
<dbReference type="PANTHER" id="PTHR45694:SF18">
    <property type="entry name" value="GLUTAREDOXIN-1-RELATED"/>
    <property type="match status" value="1"/>
</dbReference>
<keyword evidence="2" id="KW-0676">Redox-active center</keyword>
<organism evidence="5 6">
    <name type="scientific">Ectocarpus siliculosus</name>
    <name type="common">Brown alga</name>
    <name type="synonym">Conferva siliculosa</name>
    <dbReference type="NCBI Taxonomy" id="2880"/>
    <lineage>
        <taxon>Eukaryota</taxon>
        <taxon>Sar</taxon>
        <taxon>Stramenopiles</taxon>
        <taxon>Ochrophyta</taxon>
        <taxon>PX clade</taxon>
        <taxon>Phaeophyceae</taxon>
        <taxon>Ectocarpales</taxon>
        <taxon>Ectocarpaceae</taxon>
        <taxon>Ectocarpus</taxon>
    </lineage>
</organism>
<dbReference type="GO" id="GO:0034599">
    <property type="term" value="P:cellular response to oxidative stress"/>
    <property type="evidence" value="ECO:0007669"/>
    <property type="project" value="TreeGrafter"/>
</dbReference>
<dbReference type="AlphaFoldDB" id="D8LHL7"/>
<dbReference type="FunCoup" id="D8LHL7">
    <property type="interactions" value="93"/>
</dbReference>
<evidence type="ECO:0000256" key="2">
    <source>
        <dbReference type="ARBA" id="ARBA00023284"/>
    </source>
</evidence>
<evidence type="ECO:0000313" key="5">
    <source>
        <dbReference type="EMBL" id="CBN79299.1"/>
    </source>
</evidence>
<sequence>MFPVAAFVHPYAARTMDGLASPHGSSSSGYRAQRLAAYSNSPPCSKGSVTARHRSVRRTTRTTTMGFKSPVDVLKQGIAKIGAGPYDKDAVVKVVDGYTSGSNKVVVFSWTRCPFCKKAKGLIEDLLADPADYEFVELDERQDGNAIRYELSQKTGRTSVPQIWIGGEFVGGCNDGPGVFTLMDKGELVPMLESAGCALKK</sequence>
<dbReference type="GO" id="GO:0008794">
    <property type="term" value="F:arsenate reductase (glutaredoxin) activity"/>
    <property type="evidence" value="ECO:0007669"/>
    <property type="project" value="UniProtKB-EC"/>
</dbReference>
<dbReference type="EMBL" id="FN649752">
    <property type="protein sequence ID" value="CBN79299.1"/>
    <property type="molecule type" value="Genomic_DNA"/>
</dbReference>
<feature type="region of interest" description="Disordered" evidence="3">
    <location>
        <begin position="38"/>
        <end position="62"/>
    </location>
</feature>
<feature type="compositionally biased region" description="Basic residues" evidence="3">
    <location>
        <begin position="51"/>
        <end position="60"/>
    </location>
</feature>
<protein>
    <submittedName>
        <fullName evidence="5">Glutaredoxin</fullName>
        <ecNumber evidence="5">1.20.4.1</ecNumber>
    </submittedName>
</protein>
<dbReference type="Pfam" id="PF00462">
    <property type="entry name" value="Glutaredoxin"/>
    <property type="match status" value="1"/>
</dbReference>
<dbReference type="InterPro" id="IPR011767">
    <property type="entry name" value="GLR_AS"/>
</dbReference>
<dbReference type="GO" id="GO:0015038">
    <property type="term" value="F:glutathione disulfide oxidoreductase activity"/>
    <property type="evidence" value="ECO:0007669"/>
    <property type="project" value="TreeGrafter"/>
</dbReference>
<reference evidence="5 6" key="1">
    <citation type="journal article" date="2010" name="Nature">
        <title>The Ectocarpus genome and the independent evolution of multicellularity in brown algae.</title>
        <authorList>
            <person name="Cock J.M."/>
            <person name="Sterck L."/>
            <person name="Rouze P."/>
            <person name="Scornet D."/>
            <person name="Allen A.E."/>
            <person name="Amoutzias G."/>
            <person name="Anthouard V."/>
            <person name="Artiguenave F."/>
            <person name="Aury J.M."/>
            <person name="Badger J.H."/>
            <person name="Beszteri B."/>
            <person name="Billiau K."/>
            <person name="Bonnet E."/>
            <person name="Bothwell J.H."/>
            <person name="Bowler C."/>
            <person name="Boyen C."/>
            <person name="Brownlee C."/>
            <person name="Carrano C.J."/>
            <person name="Charrier B."/>
            <person name="Cho G.Y."/>
            <person name="Coelho S.M."/>
            <person name="Collen J."/>
            <person name="Corre E."/>
            <person name="Da Silva C."/>
            <person name="Delage L."/>
            <person name="Delaroque N."/>
            <person name="Dittami S.M."/>
            <person name="Doulbeau S."/>
            <person name="Elias M."/>
            <person name="Farnham G."/>
            <person name="Gachon C.M."/>
            <person name="Gschloessl B."/>
            <person name="Heesch S."/>
            <person name="Jabbari K."/>
            <person name="Jubin C."/>
            <person name="Kawai H."/>
            <person name="Kimura K."/>
            <person name="Kloareg B."/>
            <person name="Kupper F.C."/>
            <person name="Lang D."/>
            <person name="Le Bail A."/>
            <person name="Leblanc C."/>
            <person name="Lerouge P."/>
            <person name="Lohr M."/>
            <person name="Lopez P.J."/>
            <person name="Martens C."/>
            <person name="Maumus F."/>
            <person name="Michel G."/>
            <person name="Miranda-Saavedra D."/>
            <person name="Morales J."/>
            <person name="Moreau H."/>
            <person name="Motomura T."/>
            <person name="Nagasato C."/>
            <person name="Napoli C.A."/>
            <person name="Nelson D.R."/>
            <person name="Nyvall-Collen P."/>
            <person name="Peters A.F."/>
            <person name="Pommier C."/>
            <person name="Potin P."/>
            <person name="Poulain J."/>
            <person name="Quesneville H."/>
            <person name="Read B."/>
            <person name="Rensing S.A."/>
            <person name="Ritter A."/>
            <person name="Rousvoal S."/>
            <person name="Samanta M."/>
            <person name="Samson G."/>
            <person name="Schroeder D.C."/>
            <person name="Segurens B."/>
            <person name="Strittmatter M."/>
            <person name="Tonon T."/>
            <person name="Tregear J.W."/>
            <person name="Valentin K."/>
            <person name="von Dassow P."/>
            <person name="Yamagishi T."/>
            <person name="Van de Peer Y."/>
            <person name="Wincker P."/>
        </authorList>
    </citation>
    <scope>NUCLEOTIDE SEQUENCE [LARGE SCALE GENOMIC DNA]</scope>
    <source>
        <strain evidence="6">Ec32 / CCAP1310/4</strain>
    </source>
</reference>
<dbReference type="InParanoid" id="D8LHL7"/>
<gene>
    <name evidence="5" type="primary">GRX</name>
    <name evidence="5" type="ORF">Esi_0197_0012</name>
</gene>
<keyword evidence="6" id="KW-1185">Reference proteome</keyword>
<dbReference type="PRINTS" id="PR00160">
    <property type="entry name" value="GLUTAREDOXIN"/>
</dbReference>
<dbReference type="OrthoDB" id="418495at2759"/>
<dbReference type="Gene3D" id="3.40.30.10">
    <property type="entry name" value="Glutaredoxin"/>
    <property type="match status" value="1"/>
</dbReference>
<proteinExistence type="predicted"/>
<evidence type="ECO:0000256" key="3">
    <source>
        <dbReference type="SAM" id="MobiDB-lite"/>
    </source>
</evidence>
<dbReference type="Proteomes" id="UP000002630">
    <property type="component" value="Linkage Group LG27"/>
</dbReference>
<dbReference type="InterPro" id="IPR002109">
    <property type="entry name" value="Glutaredoxin"/>
</dbReference>
<name>D8LHL7_ECTSI</name>
<dbReference type="PROSITE" id="PS00195">
    <property type="entry name" value="GLUTAREDOXIN_1"/>
    <property type="match status" value="1"/>
</dbReference>
<dbReference type="GO" id="GO:0005737">
    <property type="term" value="C:cytoplasm"/>
    <property type="evidence" value="ECO:0007669"/>
    <property type="project" value="TreeGrafter"/>
</dbReference>
<dbReference type="EC" id="1.20.4.1" evidence="5"/>
<accession>D8LHL7</accession>
<evidence type="ECO:0000313" key="6">
    <source>
        <dbReference type="Proteomes" id="UP000002630"/>
    </source>
</evidence>
<dbReference type="SUPFAM" id="SSF52833">
    <property type="entry name" value="Thioredoxin-like"/>
    <property type="match status" value="1"/>
</dbReference>
<dbReference type="STRING" id="2880.D8LHL7"/>
<dbReference type="InterPro" id="IPR014025">
    <property type="entry name" value="Glutaredoxin_subgr"/>
</dbReference>
<dbReference type="InterPro" id="IPR036249">
    <property type="entry name" value="Thioredoxin-like_sf"/>
</dbReference>
<evidence type="ECO:0000259" key="4">
    <source>
        <dbReference type="Pfam" id="PF00462"/>
    </source>
</evidence>
<dbReference type="CDD" id="cd03419">
    <property type="entry name" value="GRX_GRXh_1_2_like"/>
    <property type="match status" value="1"/>
</dbReference>
<dbReference type="PANTHER" id="PTHR45694">
    <property type="entry name" value="GLUTAREDOXIN 2"/>
    <property type="match status" value="1"/>
</dbReference>